<evidence type="ECO:0000313" key="3">
    <source>
        <dbReference type="Proteomes" id="UP001321473"/>
    </source>
</evidence>
<comment type="caution">
    <text evidence="2">The sequence shown here is derived from an EMBL/GenBank/DDBJ whole genome shotgun (WGS) entry which is preliminary data.</text>
</comment>
<keyword evidence="3" id="KW-1185">Reference proteome</keyword>
<feature type="region of interest" description="Disordered" evidence="1">
    <location>
        <begin position="58"/>
        <end position="82"/>
    </location>
</feature>
<evidence type="ECO:0000313" key="2">
    <source>
        <dbReference type="EMBL" id="KAK8781012.1"/>
    </source>
</evidence>
<organism evidence="2 3">
    <name type="scientific">Amblyomma americanum</name>
    <name type="common">Lone star tick</name>
    <dbReference type="NCBI Taxonomy" id="6943"/>
    <lineage>
        <taxon>Eukaryota</taxon>
        <taxon>Metazoa</taxon>
        <taxon>Ecdysozoa</taxon>
        <taxon>Arthropoda</taxon>
        <taxon>Chelicerata</taxon>
        <taxon>Arachnida</taxon>
        <taxon>Acari</taxon>
        <taxon>Parasitiformes</taxon>
        <taxon>Ixodida</taxon>
        <taxon>Ixodoidea</taxon>
        <taxon>Ixodidae</taxon>
        <taxon>Amblyomminae</taxon>
        <taxon>Amblyomma</taxon>
    </lineage>
</organism>
<dbReference type="Proteomes" id="UP001321473">
    <property type="component" value="Unassembled WGS sequence"/>
</dbReference>
<accession>A0AAQ4F2N8</accession>
<dbReference type="EMBL" id="JARKHS020008170">
    <property type="protein sequence ID" value="KAK8781012.1"/>
    <property type="molecule type" value="Genomic_DNA"/>
</dbReference>
<sequence>MLAIIYMPFFQETNLFKNRQKDLPSYKELRPATEPLDSRNVKRLQVYEDRKLGKNWEADSQHQLRARNPNEQSLRRPSKYFI</sequence>
<reference evidence="2 3" key="1">
    <citation type="journal article" date="2023" name="Arcadia Sci">
        <title>De novo assembly of a long-read Amblyomma americanum tick genome.</title>
        <authorList>
            <person name="Chou S."/>
            <person name="Poskanzer K.E."/>
            <person name="Rollins M."/>
            <person name="Thuy-Boun P.S."/>
        </authorList>
    </citation>
    <scope>NUCLEOTIDE SEQUENCE [LARGE SCALE GENOMIC DNA]</scope>
    <source>
        <strain evidence="2">F_SG_1</strain>
        <tissue evidence="2">Salivary glands</tissue>
    </source>
</reference>
<proteinExistence type="predicted"/>
<evidence type="ECO:0000256" key="1">
    <source>
        <dbReference type="SAM" id="MobiDB-lite"/>
    </source>
</evidence>
<dbReference type="AlphaFoldDB" id="A0AAQ4F2N8"/>
<name>A0AAQ4F2N8_AMBAM</name>
<protein>
    <submittedName>
        <fullName evidence="2">Uncharacterized protein</fullName>
    </submittedName>
</protein>
<gene>
    <name evidence="2" type="ORF">V5799_017647</name>
</gene>